<evidence type="ECO:0000313" key="1">
    <source>
        <dbReference type="EMBL" id="KRX02611.1"/>
    </source>
</evidence>
<proteinExistence type="predicted"/>
<dbReference type="InParanoid" id="A0A0V0QJX5"/>
<reference evidence="1 2" key="1">
    <citation type="journal article" date="2015" name="Sci. Rep.">
        <title>Genome of the facultative scuticociliatosis pathogen Pseudocohnilembus persalinus provides insight into its virulence through horizontal gene transfer.</title>
        <authorList>
            <person name="Xiong J."/>
            <person name="Wang G."/>
            <person name="Cheng J."/>
            <person name="Tian M."/>
            <person name="Pan X."/>
            <person name="Warren A."/>
            <person name="Jiang C."/>
            <person name="Yuan D."/>
            <person name="Miao W."/>
        </authorList>
    </citation>
    <scope>NUCLEOTIDE SEQUENCE [LARGE SCALE GENOMIC DNA]</scope>
    <source>
        <strain evidence="1">36N120E</strain>
    </source>
</reference>
<evidence type="ECO:0000313" key="2">
    <source>
        <dbReference type="Proteomes" id="UP000054937"/>
    </source>
</evidence>
<name>A0A0V0QJX5_PSEPJ</name>
<comment type="caution">
    <text evidence="1">The sequence shown here is derived from an EMBL/GenBank/DDBJ whole genome shotgun (WGS) entry which is preliminary data.</text>
</comment>
<dbReference type="AlphaFoldDB" id="A0A0V0QJX5"/>
<dbReference type="EMBL" id="LDAU01000154">
    <property type="protein sequence ID" value="KRX02611.1"/>
    <property type="molecule type" value="Genomic_DNA"/>
</dbReference>
<protein>
    <submittedName>
        <fullName evidence="1">Uncharacterized protein</fullName>
    </submittedName>
</protein>
<keyword evidence="2" id="KW-1185">Reference proteome</keyword>
<gene>
    <name evidence="1" type="ORF">PPERSA_11951</name>
</gene>
<organism evidence="1 2">
    <name type="scientific">Pseudocohnilembus persalinus</name>
    <name type="common">Ciliate</name>
    <dbReference type="NCBI Taxonomy" id="266149"/>
    <lineage>
        <taxon>Eukaryota</taxon>
        <taxon>Sar</taxon>
        <taxon>Alveolata</taxon>
        <taxon>Ciliophora</taxon>
        <taxon>Intramacronucleata</taxon>
        <taxon>Oligohymenophorea</taxon>
        <taxon>Scuticociliatia</taxon>
        <taxon>Philasterida</taxon>
        <taxon>Pseudocohnilembidae</taxon>
        <taxon>Pseudocohnilembus</taxon>
    </lineage>
</organism>
<sequence length="216" mass="25382">MKNNSLIQQVLEDQNLNKNDVKNFELQNYQTKNNDKEVYNIKQNFSYENNLASRVQTANSRFRSHTHINDLKSSGIQSNFITSNNKTINRFYPSSSKSNQRNRGSICEISQTYLNNSMNNQTHRKVFCGKKNSGASLHHSYIQNSALQSKYIQKNNFYDLQKKDIDISYVQETLKQQKKAILSKEKKLTYKQTNYKHELEQLKVKLNQLDEDNKKL</sequence>
<dbReference type="Proteomes" id="UP000054937">
    <property type="component" value="Unassembled WGS sequence"/>
</dbReference>
<accession>A0A0V0QJX5</accession>